<dbReference type="AlphaFoldDB" id="A0A6N3EV23"/>
<dbReference type="InterPro" id="IPR029044">
    <property type="entry name" value="Nucleotide-diphossugar_trans"/>
</dbReference>
<dbReference type="PANTHER" id="PTHR43685">
    <property type="entry name" value="GLYCOSYLTRANSFERASE"/>
    <property type="match status" value="1"/>
</dbReference>
<dbReference type="Gene3D" id="3.40.50.2000">
    <property type="entry name" value="Glycogen Phosphorylase B"/>
    <property type="match status" value="2"/>
</dbReference>
<name>A0A6N3EV23_9FIRM</name>
<dbReference type="EMBL" id="CACRUH010000054">
    <property type="protein sequence ID" value="VYU43159.1"/>
    <property type="molecule type" value="Genomic_DNA"/>
</dbReference>
<sequence>MPFDFTKQPGREQLKPNIKEPVPTLISIITPYYNANEYFWQTYNCVINQTFPWFEWIIVDDGSTEDALCLEKIQGMDSRIKILRQHNLGQAAARNKGIESSATDIIIPLDADDLIIPTFLELSYWVLKKNPGASWCYTNSVGFQEKEYLWEKSFSAERLKYNNFLTCTAAIRKSALLKIGGYDSSNSHYDEDWKLWLDLLASGVYPAHINEIGFWYRRTSKGMANQVRLDKSLSKQSNALINQAAHKIDSQIKAIEYPLSSVTNRFRIPALSEFQLQIPNKSKTHILMVLPWLEMGGADLFNLEVVKKLDKKRYDITIITTVTSANTWRQRFDEYVPEIFSMPDFTDPTDYPEFISYILKTRQTDLLFLSNSYYCYYLLPWIRNNFPNLSVCDYVHMEEWYWRNGGYARTSGIFSSFIDKTYVCNNKTRNVLINFWNRLPETVKTLYIGVDSQYYSPENTKKGIVRQMFSLDQSRPIVLFPCRIHPQKRPFLMVRIAEELKKRGNSAAFVVVGDGPQLGELKDTVTQLGLEKTIYFAGRQNDLRPFYIDATVTLICSLKEGLALTAYESLAMETPVITSDVGGQSELINDSVGAVIPLLQEENNSLDNRDFVEEEVAAYVNILANLLSIKNQNHYSTLCNNCRNRILESFSTDIMIQTIEEEFELLINGPKKSVLFDQRDTKLLQEFATLYTEYELLEKYAKDVTQPLDTKNELIRIANSKWGQRLIRLAFKLKLNKLIR</sequence>
<keyword evidence="3" id="KW-0328">Glycosyltransferase</keyword>
<dbReference type="InterPro" id="IPR001296">
    <property type="entry name" value="Glyco_trans_1"/>
</dbReference>
<dbReference type="Pfam" id="PF00535">
    <property type="entry name" value="Glycos_transf_2"/>
    <property type="match status" value="1"/>
</dbReference>
<accession>A0A6N3EV23</accession>
<dbReference type="InterPro" id="IPR001173">
    <property type="entry name" value="Glyco_trans_2-like"/>
</dbReference>
<dbReference type="Pfam" id="PF00534">
    <property type="entry name" value="Glycos_transf_1"/>
    <property type="match status" value="1"/>
</dbReference>
<keyword evidence="3" id="KW-0808">Transferase</keyword>
<feature type="domain" description="Glycosyl transferase family 1" evidence="1">
    <location>
        <begin position="470"/>
        <end position="596"/>
    </location>
</feature>
<evidence type="ECO:0000259" key="2">
    <source>
        <dbReference type="Pfam" id="PF00535"/>
    </source>
</evidence>
<dbReference type="Gene3D" id="3.90.550.10">
    <property type="entry name" value="Spore Coat Polysaccharide Biosynthesis Protein SpsA, Chain A"/>
    <property type="match status" value="1"/>
</dbReference>
<evidence type="ECO:0000259" key="1">
    <source>
        <dbReference type="Pfam" id="PF00534"/>
    </source>
</evidence>
<dbReference type="SUPFAM" id="SSF53756">
    <property type="entry name" value="UDP-Glycosyltransferase/glycogen phosphorylase"/>
    <property type="match status" value="1"/>
</dbReference>
<feature type="domain" description="Glycosyltransferase 2-like" evidence="2">
    <location>
        <begin position="27"/>
        <end position="153"/>
    </location>
</feature>
<gene>
    <name evidence="3" type="primary">epsF_2</name>
    <name evidence="3" type="ORF">CHLFYP18_00954</name>
</gene>
<dbReference type="CDD" id="cd03801">
    <property type="entry name" value="GT4_PimA-like"/>
    <property type="match status" value="1"/>
</dbReference>
<organism evidence="3">
    <name type="scientific">Hungatella hathewayi</name>
    <dbReference type="NCBI Taxonomy" id="154046"/>
    <lineage>
        <taxon>Bacteria</taxon>
        <taxon>Bacillati</taxon>
        <taxon>Bacillota</taxon>
        <taxon>Clostridia</taxon>
        <taxon>Lachnospirales</taxon>
        <taxon>Lachnospiraceae</taxon>
        <taxon>Hungatella</taxon>
    </lineage>
</organism>
<protein>
    <submittedName>
        <fullName evidence="3">Glycosyltransferase EpsF</fullName>
        <ecNumber evidence="3">2.4.-.-</ecNumber>
    </submittedName>
</protein>
<dbReference type="PANTHER" id="PTHR43685:SF2">
    <property type="entry name" value="GLYCOSYLTRANSFERASE 2-LIKE DOMAIN-CONTAINING PROTEIN"/>
    <property type="match status" value="1"/>
</dbReference>
<dbReference type="EC" id="2.4.-.-" evidence="3"/>
<evidence type="ECO:0000313" key="3">
    <source>
        <dbReference type="EMBL" id="VYU43159.1"/>
    </source>
</evidence>
<reference evidence="3" key="1">
    <citation type="submission" date="2019-11" db="EMBL/GenBank/DDBJ databases">
        <authorList>
            <person name="Feng L."/>
        </authorList>
    </citation>
    <scope>NUCLEOTIDE SEQUENCE</scope>
    <source>
        <strain evidence="3">ChathewayiLFYP18</strain>
    </source>
</reference>
<dbReference type="InterPro" id="IPR050834">
    <property type="entry name" value="Glycosyltransf_2"/>
</dbReference>
<dbReference type="GO" id="GO:0016757">
    <property type="term" value="F:glycosyltransferase activity"/>
    <property type="evidence" value="ECO:0007669"/>
    <property type="project" value="UniProtKB-KW"/>
</dbReference>
<dbReference type="CDD" id="cd00761">
    <property type="entry name" value="Glyco_tranf_GTA_type"/>
    <property type="match status" value="1"/>
</dbReference>
<proteinExistence type="predicted"/>
<dbReference type="RefSeq" id="WP_156833063.1">
    <property type="nucleotide sequence ID" value="NZ_CACRUH010000054.1"/>
</dbReference>
<dbReference type="SUPFAM" id="SSF53448">
    <property type="entry name" value="Nucleotide-diphospho-sugar transferases"/>
    <property type="match status" value="1"/>
</dbReference>